<comment type="caution">
    <text evidence="2">The sequence shown here is derived from an EMBL/GenBank/DDBJ whole genome shotgun (WGS) entry which is preliminary data.</text>
</comment>
<evidence type="ECO:0000256" key="1">
    <source>
        <dbReference type="SAM" id="MobiDB-lite"/>
    </source>
</evidence>
<name>A0A9D4ADD7_9ROSI</name>
<evidence type="ECO:0000313" key="2">
    <source>
        <dbReference type="EMBL" id="KAH1107774.1"/>
    </source>
</evidence>
<proteinExistence type="predicted"/>
<dbReference type="Proteomes" id="UP000828251">
    <property type="component" value="Unassembled WGS sequence"/>
</dbReference>
<feature type="region of interest" description="Disordered" evidence="1">
    <location>
        <begin position="154"/>
        <end position="200"/>
    </location>
</feature>
<sequence length="200" mass="21913">MTRTCVPLVVALEAGGRTTFLAAAEAVVRTLAIELETCFIIFFKIGRRIECKRCDYYLRKGLVQKLTDVVGEGSTKLFYKFLVSTDPIKFTKMKPIDDKDVETMAALYCGNRSNQNVPIQLFAKVAGVEPTEDPTPLGIDINLNVAPKTDVVGNDVYNSSDASDHEVDIDSDPNMDEVPNDIDDEGVNDDGNVNASSVEN</sequence>
<dbReference type="EMBL" id="JAIQCV010000004">
    <property type="protein sequence ID" value="KAH1107774.1"/>
    <property type="molecule type" value="Genomic_DNA"/>
</dbReference>
<keyword evidence="3" id="KW-1185">Reference proteome</keyword>
<gene>
    <name evidence="2" type="ORF">J1N35_011542</name>
</gene>
<reference evidence="2 3" key="1">
    <citation type="journal article" date="2021" name="Plant Biotechnol. J.">
        <title>Multi-omics assisted identification of the key and species-specific regulatory components of drought-tolerant mechanisms in Gossypium stocksii.</title>
        <authorList>
            <person name="Yu D."/>
            <person name="Ke L."/>
            <person name="Zhang D."/>
            <person name="Wu Y."/>
            <person name="Sun Y."/>
            <person name="Mei J."/>
            <person name="Sun J."/>
            <person name="Sun Y."/>
        </authorList>
    </citation>
    <scope>NUCLEOTIDE SEQUENCE [LARGE SCALE GENOMIC DNA]</scope>
    <source>
        <strain evidence="3">cv. E1</strain>
        <tissue evidence="2">Leaf</tissue>
    </source>
</reference>
<accession>A0A9D4ADD7</accession>
<organism evidence="2 3">
    <name type="scientific">Gossypium stocksii</name>
    <dbReference type="NCBI Taxonomy" id="47602"/>
    <lineage>
        <taxon>Eukaryota</taxon>
        <taxon>Viridiplantae</taxon>
        <taxon>Streptophyta</taxon>
        <taxon>Embryophyta</taxon>
        <taxon>Tracheophyta</taxon>
        <taxon>Spermatophyta</taxon>
        <taxon>Magnoliopsida</taxon>
        <taxon>eudicotyledons</taxon>
        <taxon>Gunneridae</taxon>
        <taxon>Pentapetalae</taxon>
        <taxon>rosids</taxon>
        <taxon>malvids</taxon>
        <taxon>Malvales</taxon>
        <taxon>Malvaceae</taxon>
        <taxon>Malvoideae</taxon>
        <taxon>Gossypium</taxon>
    </lineage>
</organism>
<dbReference type="AlphaFoldDB" id="A0A9D4ADD7"/>
<protein>
    <submittedName>
        <fullName evidence="2">Uncharacterized protein</fullName>
    </submittedName>
</protein>
<evidence type="ECO:0000313" key="3">
    <source>
        <dbReference type="Proteomes" id="UP000828251"/>
    </source>
</evidence>
<feature type="compositionally biased region" description="Acidic residues" evidence="1">
    <location>
        <begin position="169"/>
        <end position="188"/>
    </location>
</feature>